<evidence type="ECO:0000256" key="5">
    <source>
        <dbReference type="ARBA" id="ARBA00022917"/>
    </source>
</evidence>
<name>A0ABW9GXA6_9FIRM</name>
<dbReference type="InterPro" id="IPR023631">
    <property type="entry name" value="Amidase_dom"/>
</dbReference>
<dbReference type="InterPro" id="IPR004412">
    <property type="entry name" value="GatA"/>
</dbReference>
<evidence type="ECO:0000256" key="4">
    <source>
        <dbReference type="ARBA" id="ARBA00022840"/>
    </source>
</evidence>
<feature type="domain" description="Amidase" evidence="9">
    <location>
        <begin position="23"/>
        <end position="461"/>
    </location>
</feature>
<dbReference type="PANTHER" id="PTHR11895:SF7">
    <property type="entry name" value="GLUTAMYL-TRNA(GLN) AMIDOTRANSFERASE SUBUNIT A, MITOCHONDRIAL"/>
    <property type="match status" value="1"/>
</dbReference>
<dbReference type="SUPFAM" id="SSF75304">
    <property type="entry name" value="Amidase signature (AS) enzymes"/>
    <property type="match status" value="1"/>
</dbReference>
<organism evidence="10 11">
    <name type="scientific">Peptococcus simiae</name>
    <dbReference type="NCBI Taxonomy" id="1643805"/>
    <lineage>
        <taxon>Bacteria</taxon>
        <taxon>Bacillati</taxon>
        <taxon>Bacillota</taxon>
        <taxon>Clostridia</taxon>
        <taxon>Eubacteriales</taxon>
        <taxon>Peptococcaceae</taxon>
        <taxon>Peptococcus</taxon>
    </lineage>
</organism>
<dbReference type="Gene3D" id="3.90.1300.10">
    <property type="entry name" value="Amidase signature (AS) domain"/>
    <property type="match status" value="1"/>
</dbReference>
<evidence type="ECO:0000256" key="6">
    <source>
        <dbReference type="ARBA" id="ARBA00025295"/>
    </source>
</evidence>
<dbReference type="NCBIfam" id="TIGR00132">
    <property type="entry name" value="gatA"/>
    <property type="match status" value="1"/>
</dbReference>
<dbReference type="Proteomes" id="UP001631949">
    <property type="component" value="Unassembled WGS sequence"/>
</dbReference>
<evidence type="ECO:0000256" key="7">
    <source>
        <dbReference type="ARBA" id="ARBA00047407"/>
    </source>
</evidence>
<keyword evidence="3 8" id="KW-0547">Nucleotide-binding</keyword>
<keyword evidence="2 8" id="KW-0436">Ligase</keyword>
<comment type="similarity">
    <text evidence="1 8">Belongs to the amidase family. GatA subfamily.</text>
</comment>
<evidence type="ECO:0000256" key="2">
    <source>
        <dbReference type="ARBA" id="ARBA00022598"/>
    </source>
</evidence>
<dbReference type="EMBL" id="JBJUVG010000002">
    <property type="protein sequence ID" value="MFM9413135.1"/>
    <property type="molecule type" value="Genomic_DNA"/>
</dbReference>
<evidence type="ECO:0000256" key="1">
    <source>
        <dbReference type="ARBA" id="ARBA00008069"/>
    </source>
</evidence>
<dbReference type="InterPro" id="IPR036928">
    <property type="entry name" value="AS_sf"/>
</dbReference>
<comment type="subunit">
    <text evidence="8">Heterotrimer of A, B and C subunits.</text>
</comment>
<evidence type="ECO:0000313" key="10">
    <source>
        <dbReference type="EMBL" id="MFM9413135.1"/>
    </source>
</evidence>
<dbReference type="HAMAP" id="MF_00120">
    <property type="entry name" value="GatA"/>
    <property type="match status" value="1"/>
</dbReference>
<dbReference type="RefSeq" id="WP_408976753.1">
    <property type="nucleotide sequence ID" value="NZ_JBJUVG010000002.1"/>
</dbReference>
<protein>
    <recommendedName>
        <fullName evidence="8">Glutamyl-tRNA(Gln) amidotransferase subunit A</fullName>
        <shortName evidence="8">Glu-ADT subunit A</shortName>
        <ecNumber evidence="8">6.3.5.7</ecNumber>
    </recommendedName>
</protein>
<evidence type="ECO:0000259" key="9">
    <source>
        <dbReference type="Pfam" id="PF01425"/>
    </source>
</evidence>
<evidence type="ECO:0000313" key="11">
    <source>
        <dbReference type="Proteomes" id="UP001631949"/>
    </source>
</evidence>
<keyword evidence="4 8" id="KW-0067">ATP-binding</keyword>
<feature type="active site" description="Acyl-ester intermediate" evidence="8">
    <location>
        <position position="176"/>
    </location>
</feature>
<feature type="active site" description="Charge relay system" evidence="8">
    <location>
        <position position="152"/>
    </location>
</feature>
<reference evidence="10 11" key="1">
    <citation type="journal article" date="2016" name="Int. J. Syst. Evol. Microbiol.">
        <title>Peptococcus simiae sp. nov., isolated from rhesus macaque faeces and emended description of the genus Peptococcus.</title>
        <authorList>
            <person name="Shkoporov A.N."/>
            <person name="Efimov B.A."/>
            <person name="Kondova I."/>
            <person name="Ouwerling B."/>
            <person name="Chaplin A.V."/>
            <person name="Shcherbakova V.A."/>
            <person name="Langermans J.A.M."/>
        </authorList>
    </citation>
    <scope>NUCLEOTIDE SEQUENCE [LARGE SCALE GENOMIC DNA]</scope>
    <source>
        <strain evidence="10 11">M108</strain>
    </source>
</reference>
<dbReference type="Pfam" id="PF01425">
    <property type="entry name" value="Amidase"/>
    <property type="match status" value="1"/>
</dbReference>
<dbReference type="PANTHER" id="PTHR11895">
    <property type="entry name" value="TRANSAMIDASE"/>
    <property type="match status" value="1"/>
</dbReference>
<dbReference type="EC" id="6.3.5.7" evidence="8"/>
<feature type="active site" description="Charge relay system" evidence="8">
    <location>
        <position position="77"/>
    </location>
</feature>
<dbReference type="InterPro" id="IPR000120">
    <property type="entry name" value="Amidase"/>
</dbReference>
<accession>A0ABW9GXA6</accession>
<keyword evidence="11" id="KW-1185">Reference proteome</keyword>
<dbReference type="InterPro" id="IPR020556">
    <property type="entry name" value="Amidase_CS"/>
</dbReference>
<comment type="function">
    <text evidence="6 8">Allows the formation of correctly charged Gln-tRNA(Gln) through the transamidation of misacylated Glu-tRNA(Gln) in organisms which lack glutaminyl-tRNA synthetase. The reaction takes place in the presence of glutamine and ATP through an activated gamma-phospho-Glu-tRNA(Gln).</text>
</comment>
<evidence type="ECO:0000256" key="3">
    <source>
        <dbReference type="ARBA" id="ARBA00022741"/>
    </source>
</evidence>
<gene>
    <name evidence="8 10" type="primary">gatA</name>
    <name evidence="10" type="ORF">ACKQTC_01960</name>
</gene>
<proteinExistence type="inferred from homology"/>
<comment type="caution">
    <text evidence="10">The sequence shown here is derived from an EMBL/GenBank/DDBJ whole genome shotgun (WGS) entry which is preliminary data.</text>
</comment>
<comment type="catalytic activity">
    <reaction evidence="7 8">
        <text>L-glutamyl-tRNA(Gln) + L-glutamine + ATP + H2O = L-glutaminyl-tRNA(Gln) + L-glutamate + ADP + phosphate + H(+)</text>
        <dbReference type="Rhea" id="RHEA:17521"/>
        <dbReference type="Rhea" id="RHEA-COMP:9681"/>
        <dbReference type="Rhea" id="RHEA-COMP:9684"/>
        <dbReference type="ChEBI" id="CHEBI:15377"/>
        <dbReference type="ChEBI" id="CHEBI:15378"/>
        <dbReference type="ChEBI" id="CHEBI:29985"/>
        <dbReference type="ChEBI" id="CHEBI:30616"/>
        <dbReference type="ChEBI" id="CHEBI:43474"/>
        <dbReference type="ChEBI" id="CHEBI:58359"/>
        <dbReference type="ChEBI" id="CHEBI:78520"/>
        <dbReference type="ChEBI" id="CHEBI:78521"/>
        <dbReference type="ChEBI" id="CHEBI:456216"/>
        <dbReference type="EC" id="6.3.5.7"/>
    </reaction>
</comment>
<dbReference type="PROSITE" id="PS00571">
    <property type="entry name" value="AMIDASES"/>
    <property type="match status" value="1"/>
</dbReference>
<evidence type="ECO:0000256" key="8">
    <source>
        <dbReference type="HAMAP-Rule" id="MF_00120"/>
    </source>
</evidence>
<keyword evidence="5 8" id="KW-0648">Protein biosynthesis</keyword>
<sequence>MHKHTVASVREAFVSGQESAVDIATAYLNRIKEVDKTINAFITVDETQVLEQAKKLDEKRAQGKDLGRLAGVPIALKDNLSTRGLRTTCASKMLENYEPIFNAHVVDRLLAEDAIIIGKTNMDEFAMGATTETSYFGPTLNPINQGRVPGGSSGGSAAAIAADMVPVALGSDTGGSIRQPASYCGIYGIKPTYGVVSRYGCVAFGSSLDQIGPMGHSVADLAILLSVIAGYDDRDSNCLPEDRPDYLAALQADIKGKKIGIPQEMLDAVTNPAIREAVQEAAKIYESLGAEVETCHLDYLEASIPTYYLIATAEASSNLARFDGVRYGLRVEGKDVVSMFKETRHDGFGDEVKRRIMLGTYALSAGYYDAFYLKALRVRRLIQNAFKDLFKTYDVLLTPTAIQVAPALGEHLDAVDAYRQDLLTCPVNLAGLPGLSMPFGELDGLPIGLQLIGDVRGDSTLISFAAALEGQTTEVAQ</sequence>